<dbReference type="GO" id="GO:0007165">
    <property type="term" value="P:signal transduction"/>
    <property type="evidence" value="ECO:0007669"/>
    <property type="project" value="InterPro"/>
</dbReference>
<sequence>MSAVFVSHRIADEVPAEKLAAELRAAGHDVWLDTWEIGLGDSIVAKMNDGLSCSAYVVLCYSSAGTTSPWISREWMSALARQLDGAAVKILPVQLTGGDPPAVLADLKYADLTTDWAGGLRALLAAIR</sequence>
<gene>
    <name evidence="2" type="ORF">SAMN05660733_07754</name>
</gene>
<dbReference type="InterPro" id="IPR000157">
    <property type="entry name" value="TIR_dom"/>
</dbReference>
<dbReference type="AlphaFoldDB" id="A0A1W2FS43"/>
<evidence type="ECO:0000313" key="2">
    <source>
        <dbReference type="EMBL" id="SMD24594.1"/>
    </source>
</evidence>
<evidence type="ECO:0000259" key="1">
    <source>
        <dbReference type="Pfam" id="PF13676"/>
    </source>
</evidence>
<feature type="domain" description="TIR" evidence="1">
    <location>
        <begin position="4"/>
        <end position="124"/>
    </location>
</feature>
<dbReference type="OrthoDB" id="4961576at2"/>
<dbReference type="Pfam" id="PF13676">
    <property type="entry name" value="TIR_2"/>
    <property type="match status" value="1"/>
</dbReference>
<accession>A0A1W2FS43</accession>
<keyword evidence="3" id="KW-1185">Reference proteome</keyword>
<evidence type="ECO:0000313" key="3">
    <source>
        <dbReference type="Proteomes" id="UP000192840"/>
    </source>
</evidence>
<protein>
    <submittedName>
        <fullName evidence="2">TIR domain-containing protein</fullName>
    </submittedName>
</protein>
<organism evidence="2 3">
    <name type="scientific">Lentzea albidocapillata</name>
    <dbReference type="NCBI Taxonomy" id="40571"/>
    <lineage>
        <taxon>Bacteria</taxon>
        <taxon>Bacillati</taxon>
        <taxon>Actinomycetota</taxon>
        <taxon>Actinomycetes</taxon>
        <taxon>Pseudonocardiales</taxon>
        <taxon>Pseudonocardiaceae</taxon>
        <taxon>Lentzea</taxon>
    </lineage>
</organism>
<name>A0A1W2FS43_9PSEU</name>
<proteinExistence type="predicted"/>
<dbReference type="Proteomes" id="UP000192840">
    <property type="component" value="Unassembled WGS sequence"/>
</dbReference>
<dbReference type="InterPro" id="IPR035897">
    <property type="entry name" value="Toll_tir_struct_dom_sf"/>
</dbReference>
<dbReference type="eggNOG" id="COG4916">
    <property type="taxonomic scope" value="Bacteria"/>
</dbReference>
<dbReference type="SUPFAM" id="SSF52200">
    <property type="entry name" value="Toll/Interleukin receptor TIR domain"/>
    <property type="match status" value="1"/>
</dbReference>
<dbReference type="Gene3D" id="3.40.50.10140">
    <property type="entry name" value="Toll/interleukin-1 receptor homology (TIR) domain"/>
    <property type="match status" value="1"/>
</dbReference>
<dbReference type="STRING" id="40571.SAMN05660733_07754"/>
<dbReference type="EMBL" id="FWYC01000022">
    <property type="protein sequence ID" value="SMD24594.1"/>
    <property type="molecule type" value="Genomic_DNA"/>
</dbReference>
<reference evidence="3" key="1">
    <citation type="submission" date="2017-04" db="EMBL/GenBank/DDBJ databases">
        <authorList>
            <person name="Varghese N."/>
            <person name="Submissions S."/>
        </authorList>
    </citation>
    <scope>NUCLEOTIDE SEQUENCE [LARGE SCALE GENOMIC DNA]</scope>
    <source>
        <strain evidence="3">DSM 44073</strain>
    </source>
</reference>
<dbReference type="RefSeq" id="WP_030480761.1">
    <property type="nucleotide sequence ID" value="NZ_FWYC01000022.1"/>
</dbReference>